<evidence type="ECO:0000256" key="5">
    <source>
        <dbReference type="SAM" id="MobiDB-lite"/>
    </source>
</evidence>
<evidence type="ECO:0000256" key="4">
    <source>
        <dbReference type="ARBA" id="ARBA00022723"/>
    </source>
</evidence>
<evidence type="ECO:0000256" key="2">
    <source>
        <dbReference type="ARBA" id="ARBA00022539"/>
    </source>
</evidence>
<reference evidence="7" key="1">
    <citation type="submission" date="2014-11" db="EMBL/GenBank/DDBJ databases">
        <authorList>
            <person name="Otto D Thomas"/>
            <person name="Naeem Raeece"/>
        </authorList>
    </citation>
    <scope>NUCLEOTIDE SEQUENCE</scope>
</reference>
<dbReference type="PhylomeDB" id="A0A0G4G354"/>
<dbReference type="PANTHER" id="PTHR33447:SF20">
    <property type="entry name" value="GLUTATHIONE GAMMA-GLUTAMYLCYSTEINYLTRANSFERASE"/>
    <property type="match status" value="1"/>
</dbReference>
<protein>
    <recommendedName>
        <fullName evidence="1">glutathione gamma-glutamylcysteinyltransferase</fullName>
        <ecNumber evidence="1">2.3.2.15</ecNumber>
    </recommendedName>
</protein>
<dbReference type="EC" id="2.3.2.15" evidence="1"/>
<keyword evidence="3" id="KW-0808">Transferase</keyword>
<accession>A0A0G4G354</accession>
<sequence>MPPDSVPSPSPQTDCRDRDARPWSALPLETFSLQICKNPHGCASLLPVLSPNKETDRGFRMVLSAEHVCTERVVSGFKKQMQNTTCGMASLAALLSCLGTEGEGMQMETRCQKASVCTETAAEEEGDVRSWSGGPFSEPFLLEKFRDSPLLPKTLHTEGLTLDALCQLTDAALEAMQSQKRTKRTHMPEVQSSEHVDGFRTALIRHLSPPPSSSCQTGSDDNKQCDPAGGLPLLVNYNMGSLGQEGLRGHFAVAAAFHESSDSVLLLDVWPETPVCWVPVALLCEAMGTVDSASKLTRGYIELVEQECS</sequence>
<evidence type="ECO:0000256" key="1">
    <source>
        <dbReference type="ARBA" id="ARBA00012468"/>
    </source>
</evidence>
<dbReference type="InterPro" id="IPR040409">
    <property type="entry name" value="PCS-like"/>
</dbReference>
<feature type="domain" description="Peptidase C83" evidence="6">
    <location>
        <begin position="28"/>
        <end position="308"/>
    </location>
</feature>
<dbReference type="GO" id="GO:0046938">
    <property type="term" value="P:phytochelatin biosynthetic process"/>
    <property type="evidence" value="ECO:0007669"/>
    <property type="project" value="InterPro"/>
</dbReference>
<gene>
    <name evidence="7" type="ORF">Cvel_4083</name>
</gene>
<dbReference type="GO" id="GO:0046872">
    <property type="term" value="F:metal ion binding"/>
    <property type="evidence" value="ECO:0007669"/>
    <property type="project" value="UniProtKB-KW"/>
</dbReference>
<evidence type="ECO:0000313" key="7">
    <source>
        <dbReference type="EMBL" id="CEM22199.1"/>
    </source>
</evidence>
<dbReference type="AlphaFoldDB" id="A0A0G4G354"/>
<dbReference type="PANTHER" id="PTHR33447">
    <property type="entry name" value="GLUTATHIONE GAMMA-GLUTAMYLCYSTEINYLTRANSFERASE"/>
    <property type="match status" value="1"/>
</dbReference>
<proteinExistence type="predicted"/>
<dbReference type="InterPro" id="IPR038156">
    <property type="entry name" value="PCS_N_sf"/>
</dbReference>
<evidence type="ECO:0000259" key="6">
    <source>
        <dbReference type="PROSITE" id="PS51443"/>
    </source>
</evidence>
<dbReference type="Pfam" id="PF05023">
    <property type="entry name" value="Phytochelatin"/>
    <property type="match status" value="1"/>
</dbReference>
<dbReference type="InterPro" id="IPR038765">
    <property type="entry name" value="Papain-like_cys_pep_sf"/>
</dbReference>
<dbReference type="VEuPathDB" id="CryptoDB:Cvel_4083"/>
<keyword evidence="4" id="KW-0479">Metal-binding</keyword>
<name>A0A0G4G354_9ALVE</name>
<keyword evidence="2" id="KW-0104">Cadmium</keyword>
<dbReference type="GO" id="GO:0016756">
    <property type="term" value="F:glutathione gamma-glutamylcysteinyltransferase activity"/>
    <property type="evidence" value="ECO:0007669"/>
    <property type="project" value="UniProtKB-EC"/>
</dbReference>
<evidence type="ECO:0000256" key="3">
    <source>
        <dbReference type="ARBA" id="ARBA00022679"/>
    </source>
</evidence>
<organism evidence="7">
    <name type="scientific">Chromera velia CCMP2878</name>
    <dbReference type="NCBI Taxonomy" id="1169474"/>
    <lineage>
        <taxon>Eukaryota</taxon>
        <taxon>Sar</taxon>
        <taxon>Alveolata</taxon>
        <taxon>Colpodellida</taxon>
        <taxon>Chromeraceae</taxon>
        <taxon>Chromera</taxon>
    </lineage>
</organism>
<dbReference type="EMBL" id="CDMZ01000827">
    <property type="protein sequence ID" value="CEM22199.1"/>
    <property type="molecule type" value="Genomic_DNA"/>
</dbReference>
<dbReference type="GO" id="GO:0010038">
    <property type="term" value="P:response to metal ion"/>
    <property type="evidence" value="ECO:0007669"/>
    <property type="project" value="InterPro"/>
</dbReference>
<dbReference type="InterPro" id="IPR007719">
    <property type="entry name" value="PCS_N"/>
</dbReference>
<dbReference type="Gene3D" id="3.90.70.30">
    <property type="entry name" value="Phytochelatin synthase, N-terminal domain"/>
    <property type="match status" value="1"/>
</dbReference>
<feature type="compositionally biased region" description="Pro residues" evidence="5">
    <location>
        <begin position="1"/>
        <end position="10"/>
    </location>
</feature>
<dbReference type="SUPFAM" id="SSF54001">
    <property type="entry name" value="Cysteine proteinases"/>
    <property type="match status" value="1"/>
</dbReference>
<dbReference type="PROSITE" id="PS51443">
    <property type="entry name" value="PCS"/>
    <property type="match status" value="1"/>
</dbReference>
<feature type="region of interest" description="Disordered" evidence="5">
    <location>
        <begin position="1"/>
        <end position="21"/>
    </location>
</feature>